<gene>
    <name evidence="3" type="ORF">GCD22_03200</name>
</gene>
<feature type="compositionally biased region" description="Polar residues" evidence="1">
    <location>
        <begin position="269"/>
        <end position="282"/>
    </location>
</feature>
<dbReference type="InterPro" id="IPR019734">
    <property type="entry name" value="TPR_rpt"/>
</dbReference>
<dbReference type="InterPro" id="IPR009875">
    <property type="entry name" value="PilZ_domain"/>
</dbReference>
<accession>A0A5P9XVM9</accession>
<dbReference type="Proteomes" id="UP000363590">
    <property type="component" value="Chromosome"/>
</dbReference>
<feature type="domain" description="PilZ" evidence="2">
    <location>
        <begin position="130"/>
        <end position="220"/>
    </location>
</feature>
<dbReference type="Gene3D" id="1.25.40.10">
    <property type="entry name" value="Tetratricopeptide repeat domain"/>
    <property type="match status" value="2"/>
</dbReference>
<organism evidence="3 4">
    <name type="scientific">Acidithiobacillus thiooxidans ATCC 19377</name>
    <dbReference type="NCBI Taxonomy" id="637390"/>
    <lineage>
        <taxon>Bacteria</taxon>
        <taxon>Pseudomonadati</taxon>
        <taxon>Pseudomonadota</taxon>
        <taxon>Acidithiobacillia</taxon>
        <taxon>Acidithiobacillales</taxon>
        <taxon>Acidithiobacillaceae</taxon>
        <taxon>Acidithiobacillus</taxon>
    </lineage>
</organism>
<dbReference type="KEGG" id="atx:GCD22_03200"/>
<dbReference type="InterPro" id="IPR011990">
    <property type="entry name" value="TPR-like_helical_dom_sf"/>
</dbReference>
<dbReference type="RefSeq" id="WP_051690755.1">
    <property type="nucleotide sequence ID" value="NZ_CP045571.1"/>
</dbReference>
<evidence type="ECO:0000256" key="1">
    <source>
        <dbReference type="SAM" id="MobiDB-lite"/>
    </source>
</evidence>
<reference evidence="3 4" key="1">
    <citation type="submission" date="2019-10" db="EMBL/GenBank/DDBJ databases">
        <authorList>
            <person name="Wang R."/>
        </authorList>
    </citation>
    <scope>NUCLEOTIDE SEQUENCE [LARGE SCALE GENOMIC DNA]</scope>
    <source>
        <strain evidence="3 4">ATCC 19377</strain>
    </source>
</reference>
<dbReference type="AlphaFoldDB" id="A0A5P9XVM9"/>
<sequence length="860" mass="96218">MPQSETIPLRARLPSRSGLNLFDFQRVFLFGGGNTGFMDPVDLCKNDFHEAILYCEEEDDEGHSFIFSRCEDSQLLFLPQESPSSIFSYARTLAFMDSPGSIATFFIDFHSTDSDVYRFSHPKLIHWRKKRHNNRLLLDTQLTISRKNGQQLLARLYDFSMTGIGFQTNVMDFSEGELVLIEFIVDNCGGYESAAIIIRQEENLHQNHKIFAAARFLPTKAQKADIERIYICNTRQGNTSLQLRHIHDSSFISSAKPSVASPEKDESSRISGSFSQSPNYYSPDNKVPSAQGIPLDFQSQSYLVMPANEFQNKDSAPGEQKSENENIEQQQSQISSHDILPSEVPLQEVAPSKIDQQSTDENTALIDLDSDKPETKPQKEDNPVILFPPETIIEGNPSDLNTPPAFISPSKPVSHSREDSMSDQEQFPQAPENEHLQSVTVQNTVREGSTYREIPALRKSAKPGPGKAASLMLNNELALVFSQRGTLHLERFEFHQALEQFQRVNELLAFQDDGKNSHGIITLSQQELKAVALRGQAVALHALGRDQEASAVIEEALALLQAYPGAELQDMPAWLENLAITLLTHAQILSDQDITLSEREYRSALEQLDALVVKLETKSLPSVRLHLSVTLNSFAELFLAQEQTTDALSLIDRAQAVLSETPQFQQVNELPEWRLQFARLQGQRGQALLIQGKLQNAIQQNGEAEKLLTTLREQFKNNDMPALSLQSALNLNNQAQIFACTSDHEQVITLLDKSARIFEELRENMNKDFGPHLWISLAKTHLQRANSELAMGKPKIAQTSCEHATTILENLRNQENITHTSVLLQTLAESLSLQGKIYALLGDTQSAMGAFDQAVNILSA</sequence>
<dbReference type="SMART" id="SM00028">
    <property type="entry name" value="TPR"/>
    <property type="match status" value="7"/>
</dbReference>
<feature type="region of interest" description="Disordered" evidence="1">
    <location>
        <begin position="407"/>
        <end position="437"/>
    </location>
</feature>
<protein>
    <submittedName>
        <fullName evidence="3">PilZ domain-containing protein</fullName>
    </submittedName>
</protein>
<dbReference type="EMBL" id="CP045571">
    <property type="protein sequence ID" value="QFX97296.1"/>
    <property type="molecule type" value="Genomic_DNA"/>
</dbReference>
<dbReference type="Pfam" id="PF07238">
    <property type="entry name" value="PilZ"/>
    <property type="match status" value="1"/>
</dbReference>
<feature type="region of interest" description="Disordered" evidence="1">
    <location>
        <begin position="311"/>
        <end position="339"/>
    </location>
</feature>
<dbReference type="SUPFAM" id="SSF48452">
    <property type="entry name" value="TPR-like"/>
    <property type="match status" value="1"/>
</dbReference>
<dbReference type="GeneID" id="60697415"/>
<evidence type="ECO:0000259" key="2">
    <source>
        <dbReference type="Pfam" id="PF07238"/>
    </source>
</evidence>
<proteinExistence type="predicted"/>
<feature type="region of interest" description="Disordered" evidence="1">
    <location>
        <begin position="254"/>
        <end position="292"/>
    </location>
</feature>
<feature type="compositionally biased region" description="Low complexity" evidence="1">
    <location>
        <begin position="327"/>
        <end position="336"/>
    </location>
</feature>
<name>A0A5P9XVM9_ACITH</name>
<evidence type="ECO:0000313" key="4">
    <source>
        <dbReference type="Proteomes" id="UP000363590"/>
    </source>
</evidence>
<dbReference type="GO" id="GO:0035438">
    <property type="term" value="F:cyclic-di-GMP binding"/>
    <property type="evidence" value="ECO:0007669"/>
    <property type="project" value="InterPro"/>
</dbReference>
<evidence type="ECO:0000313" key="3">
    <source>
        <dbReference type="EMBL" id="QFX97296.1"/>
    </source>
</evidence>